<feature type="region of interest" description="Disordered" evidence="1">
    <location>
        <begin position="673"/>
        <end position="705"/>
    </location>
</feature>
<feature type="compositionally biased region" description="Polar residues" evidence="1">
    <location>
        <begin position="1"/>
        <end position="19"/>
    </location>
</feature>
<feature type="compositionally biased region" description="Low complexity" evidence="1">
    <location>
        <begin position="105"/>
        <end position="115"/>
    </location>
</feature>
<feature type="region of interest" description="Disordered" evidence="1">
    <location>
        <begin position="1"/>
        <end position="47"/>
    </location>
</feature>
<dbReference type="EMBL" id="JAFHKP010000027">
    <property type="protein sequence ID" value="KAG5475950.1"/>
    <property type="molecule type" value="Genomic_DNA"/>
</dbReference>
<protein>
    <submittedName>
        <fullName evidence="2">Uncharacterized protein</fullName>
    </submittedName>
</protein>
<dbReference type="AlphaFoldDB" id="A0A836H1P0"/>
<sequence length="783" mass="81930">MKSEATLSVSVSLAPTTDSTHARRIKHGPCSQAHDPRSPASAFAQQLPPHEVQTLSLGSRRRAADCAMAEDRAPEERLARLHRAGQLSPPSSPLLGPPTGDIVRRSASSPRPLLSRRVPSRVRRLLCKLEAEAQRTGRTVADVADGSRNTVELYQALFLQALADGAAWERRARALEATAEASAKHEARLTRQLRHARRIVELLATYVEGAEWVADVLARGAASGAAASTRTDRAVPEGTPPMPSSALAESAAEGAAAAVESSYLCSPVSRSAVSELMRGSFDRSLNLAFVISGSDSRHEEDGDDAEAVAIAAGDAAMRRANGGLHAAAVKGSGGGRAPDRLHLEPSALEQEVGGTRWDQSSWGDIVDDVSRGVPARYVATTAWGAEGRGAGVQRLCRSRTEGFEISTLSGREPPVAACAFEMAHRQTTLPPPRPVTSARAAAVPEGGASHRRASPPPLPPSFVRDTAIRPAMRTESLVNGFALVDAAATSAAALQRAPSSAAQSLLELLRSRETATPVAAVVGQAPAGTSAGIAPKTTSQIAAEHHSVDYEVTVAGATRSRSSNDTAQSRRALPAMAPSPSSSTLRPPLTTPSHSPIPRRSPEPKSGDSVSHAVSLPSTASSSLPWAHSHALPPPLPSSAHSGSSSAMSVKGGTATAAPIAVTELVRMPPPAPFSFLPGQSSTRVVDTRQGDGSAVEHSDGGSACSSNYRESVETASAADCSAASSLFSFERQLDEALEEHHRLVSGSDEVPYKQRAVVGSDGYAEWRAQLEEHLNRDWTSGM</sequence>
<feature type="region of interest" description="Disordered" evidence="1">
    <location>
        <begin position="555"/>
        <end position="651"/>
    </location>
</feature>
<evidence type="ECO:0000256" key="1">
    <source>
        <dbReference type="SAM" id="MobiDB-lite"/>
    </source>
</evidence>
<feature type="compositionally biased region" description="Low complexity" evidence="1">
    <location>
        <begin position="569"/>
        <end position="596"/>
    </location>
</feature>
<feature type="compositionally biased region" description="Low complexity" evidence="1">
    <location>
        <begin position="638"/>
        <end position="649"/>
    </location>
</feature>
<accession>A0A836H1P0</accession>
<dbReference type="OrthoDB" id="267912at2759"/>
<dbReference type="KEGG" id="lenr:94170905"/>
<gene>
    <name evidence="2" type="ORF">CUR178_03665</name>
</gene>
<dbReference type="RefSeq" id="XP_067691961.1">
    <property type="nucleotide sequence ID" value="XM_067835395.1"/>
</dbReference>
<feature type="region of interest" description="Disordered" evidence="1">
    <location>
        <begin position="427"/>
        <end position="461"/>
    </location>
</feature>
<feature type="region of interest" description="Disordered" evidence="1">
    <location>
        <begin position="83"/>
        <end position="115"/>
    </location>
</feature>
<dbReference type="Proteomes" id="UP000674179">
    <property type="component" value="Chromosome 27"/>
</dbReference>
<evidence type="ECO:0000313" key="3">
    <source>
        <dbReference type="Proteomes" id="UP000674179"/>
    </source>
</evidence>
<dbReference type="GeneID" id="94170905"/>
<comment type="caution">
    <text evidence="2">The sequence shown here is derived from an EMBL/GenBank/DDBJ whole genome shotgun (WGS) entry which is preliminary data.</text>
</comment>
<proteinExistence type="predicted"/>
<feature type="compositionally biased region" description="Basic and acidic residues" evidence="1">
    <location>
        <begin position="686"/>
        <end position="700"/>
    </location>
</feature>
<organism evidence="2 3">
    <name type="scientific">Leishmania enriettii</name>
    <dbReference type="NCBI Taxonomy" id="5663"/>
    <lineage>
        <taxon>Eukaryota</taxon>
        <taxon>Discoba</taxon>
        <taxon>Euglenozoa</taxon>
        <taxon>Kinetoplastea</taxon>
        <taxon>Metakinetoplastina</taxon>
        <taxon>Trypanosomatida</taxon>
        <taxon>Trypanosomatidae</taxon>
        <taxon>Leishmaniinae</taxon>
        <taxon>Leishmania</taxon>
    </lineage>
</organism>
<feature type="region of interest" description="Disordered" evidence="1">
    <location>
        <begin position="227"/>
        <end position="248"/>
    </location>
</feature>
<reference evidence="2 3" key="1">
    <citation type="submission" date="2021-02" db="EMBL/GenBank/DDBJ databases">
        <title>Leishmania (Mundinia) enrietti genome sequencing and assembly.</title>
        <authorList>
            <person name="Almutairi H."/>
            <person name="Gatherer D."/>
        </authorList>
    </citation>
    <scope>NUCLEOTIDE SEQUENCE [LARGE SCALE GENOMIC DNA]</scope>
    <source>
        <strain evidence="2">CUR178</strain>
    </source>
</reference>
<keyword evidence="3" id="KW-1185">Reference proteome</keyword>
<name>A0A836H1P0_LEIEN</name>
<evidence type="ECO:0000313" key="2">
    <source>
        <dbReference type="EMBL" id="KAG5475950.1"/>
    </source>
</evidence>